<gene>
    <name evidence="1" type="ORF">BdWA1_003116</name>
</gene>
<dbReference type="Proteomes" id="UP001214638">
    <property type="component" value="Unassembled WGS sequence"/>
</dbReference>
<dbReference type="KEGG" id="bdw:94337413"/>
<dbReference type="GO" id="GO:0003688">
    <property type="term" value="F:DNA replication origin binding"/>
    <property type="evidence" value="ECO:0007669"/>
    <property type="project" value="TreeGrafter"/>
</dbReference>
<reference evidence="1" key="1">
    <citation type="journal article" date="2023" name="Nat. Microbiol.">
        <title>Babesia duncani multi-omics identifies virulence factors and drug targets.</title>
        <authorList>
            <person name="Singh P."/>
            <person name="Lonardi S."/>
            <person name="Liang Q."/>
            <person name="Vydyam P."/>
            <person name="Khabirova E."/>
            <person name="Fang T."/>
            <person name="Gihaz S."/>
            <person name="Thekkiniath J."/>
            <person name="Munshi M."/>
            <person name="Abel S."/>
            <person name="Ciampossin L."/>
            <person name="Batugedara G."/>
            <person name="Gupta M."/>
            <person name="Lu X.M."/>
            <person name="Lenz T."/>
            <person name="Chakravarty S."/>
            <person name="Cornillot E."/>
            <person name="Hu Y."/>
            <person name="Ma W."/>
            <person name="Gonzalez L.M."/>
            <person name="Sanchez S."/>
            <person name="Estrada K."/>
            <person name="Sanchez-Flores A."/>
            <person name="Montero E."/>
            <person name="Harb O.S."/>
            <person name="Le Roch K.G."/>
            <person name="Mamoun C.B."/>
        </authorList>
    </citation>
    <scope>NUCLEOTIDE SEQUENCE</scope>
    <source>
        <strain evidence="1">WA1</strain>
    </source>
</reference>
<protein>
    <recommendedName>
        <fullName evidence="3">Origin recognition complex subunit 1</fullName>
    </recommendedName>
</protein>
<sequence>MAANSPKSNLVLVAVSNNIELATKITVKHCKKLMFAPYTSDEIMKVITNKLNRHENVKSVLTESSMMLMARRVANTMGDLRACLDAFTRAISESHKALQEKHYTRLESASTACSIEYGDEYSVTPDRKKCDIDLKDYRVGHQDISRLTPTLSFDRHVVLKNQLSYLPSLELLVLLAACNVSITCDSHIVPIDTLGSRLFVLAEKVGFDTTAVQSFYNEKIYDALDTFQQIGIFAKGIDIGSCDSNLYYGVDDIDNDQGDSRSQEQNKSQICFRADPREIAKLVLDSTIVFSDLSLEDDIETHNTTRPCTIMPTLSKVQKRRRTLKWLSC</sequence>
<evidence type="ECO:0000313" key="2">
    <source>
        <dbReference type="Proteomes" id="UP001214638"/>
    </source>
</evidence>
<organism evidence="1 2">
    <name type="scientific">Babesia duncani</name>
    <dbReference type="NCBI Taxonomy" id="323732"/>
    <lineage>
        <taxon>Eukaryota</taxon>
        <taxon>Sar</taxon>
        <taxon>Alveolata</taxon>
        <taxon>Apicomplexa</taxon>
        <taxon>Aconoidasida</taxon>
        <taxon>Piroplasmida</taxon>
        <taxon>Babesiidae</taxon>
        <taxon>Babesia</taxon>
    </lineage>
</organism>
<evidence type="ECO:0000313" key="1">
    <source>
        <dbReference type="EMBL" id="KAK2195440.1"/>
    </source>
</evidence>
<dbReference type="RefSeq" id="XP_067802283.1">
    <property type="nucleotide sequence ID" value="XM_067948132.1"/>
</dbReference>
<dbReference type="AlphaFoldDB" id="A0AAD9PIF3"/>
<keyword evidence="2" id="KW-1185">Reference proteome</keyword>
<dbReference type="PANTHER" id="PTHR10763:SF26">
    <property type="entry name" value="CELL DIVISION CONTROL PROTEIN 6 HOMOLOG"/>
    <property type="match status" value="1"/>
</dbReference>
<accession>A0AAD9PIF3</accession>
<dbReference type="PANTHER" id="PTHR10763">
    <property type="entry name" value="CELL DIVISION CONTROL PROTEIN 6-RELATED"/>
    <property type="match status" value="1"/>
</dbReference>
<dbReference type="GO" id="GO:0005634">
    <property type="term" value="C:nucleus"/>
    <property type="evidence" value="ECO:0007669"/>
    <property type="project" value="TreeGrafter"/>
</dbReference>
<dbReference type="Gene3D" id="1.10.8.60">
    <property type="match status" value="1"/>
</dbReference>
<dbReference type="InterPro" id="IPR050311">
    <property type="entry name" value="ORC1/CDC6"/>
</dbReference>
<dbReference type="GO" id="GO:0033314">
    <property type="term" value="P:mitotic DNA replication checkpoint signaling"/>
    <property type="evidence" value="ECO:0007669"/>
    <property type="project" value="TreeGrafter"/>
</dbReference>
<proteinExistence type="predicted"/>
<dbReference type="EMBL" id="JALLKP010000004">
    <property type="protein sequence ID" value="KAK2195440.1"/>
    <property type="molecule type" value="Genomic_DNA"/>
</dbReference>
<comment type="caution">
    <text evidence="1">The sequence shown here is derived from an EMBL/GenBank/DDBJ whole genome shotgun (WGS) entry which is preliminary data.</text>
</comment>
<dbReference type="GeneID" id="94337413"/>
<name>A0AAD9PIF3_9APIC</name>
<evidence type="ECO:0008006" key="3">
    <source>
        <dbReference type="Google" id="ProtNLM"/>
    </source>
</evidence>
<dbReference type="GO" id="GO:0006270">
    <property type="term" value="P:DNA replication initiation"/>
    <property type="evidence" value="ECO:0007669"/>
    <property type="project" value="TreeGrafter"/>
</dbReference>